<name>A0A0E9VG95_ANGAN</name>
<reference evidence="1" key="2">
    <citation type="journal article" date="2015" name="Fish Shellfish Immunol.">
        <title>Early steps in the European eel (Anguilla anguilla)-Vibrio vulnificus interaction in the gills: Role of the RtxA13 toxin.</title>
        <authorList>
            <person name="Callol A."/>
            <person name="Pajuelo D."/>
            <person name="Ebbesson L."/>
            <person name="Teles M."/>
            <person name="MacKenzie S."/>
            <person name="Amaro C."/>
        </authorList>
    </citation>
    <scope>NUCLEOTIDE SEQUENCE</scope>
</reference>
<reference evidence="1" key="1">
    <citation type="submission" date="2014-11" db="EMBL/GenBank/DDBJ databases">
        <authorList>
            <person name="Amaro Gonzalez C."/>
        </authorList>
    </citation>
    <scope>NUCLEOTIDE SEQUENCE</scope>
</reference>
<protein>
    <submittedName>
        <fullName evidence="1">Uncharacterized protein</fullName>
    </submittedName>
</protein>
<dbReference type="AlphaFoldDB" id="A0A0E9VG95"/>
<proteinExistence type="predicted"/>
<evidence type="ECO:0000313" key="1">
    <source>
        <dbReference type="EMBL" id="JAH77107.1"/>
    </source>
</evidence>
<sequence length="43" mass="4977">MYNYSLLVEFNSLKNKTVNVTCKILGTLPVDPLILFLKVSKRY</sequence>
<accession>A0A0E9VG95</accession>
<dbReference type="EMBL" id="GBXM01031470">
    <property type="protein sequence ID" value="JAH77107.1"/>
    <property type="molecule type" value="Transcribed_RNA"/>
</dbReference>
<organism evidence="1">
    <name type="scientific">Anguilla anguilla</name>
    <name type="common">European freshwater eel</name>
    <name type="synonym">Muraena anguilla</name>
    <dbReference type="NCBI Taxonomy" id="7936"/>
    <lineage>
        <taxon>Eukaryota</taxon>
        <taxon>Metazoa</taxon>
        <taxon>Chordata</taxon>
        <taxon>Craniata</taxon>
        <taxon>Vertebrata</taxon>
        <taxon>Euteleostomi</taxon>
        <taxon>Actinopterygii</taxon>
        <taxon>Neopterygii</taxon>
        <taxon>Teleostei</taxon>
        <taxon>Anguilliformes</taxon>
        <taxon>Anguillidae</taxon>
        <taxon>Anguilla</taxon>
    </lineage>
</organism>